<feature type="transmembrane region" description="Helical" evidence="1">
    <location>
        <begin position="475"/>
        <end position="497"/>
    </location>
</feature>
<dbReference type="Pfam" id="PF07690">
    <property type="entry name" value="MFS_1"/>
    <property type="match status" value="1"/>
</dbReference>
<feature type="transmembrane region" description="Helical" evidence="1">
    <location>
        <begin position="444"/>
        <end position="463"/>
    </location>
</feature>
<dbReference type="InterPro" id="IPR011701">
    <property type="entry name" value="MFS"/>
</dbReference>
<feature type="transmembrane region" description="Helical" evidence="1">
    <location>
        <begin position="298"/>
        <end position="319"/>
    </location>
</feature>
<feature type="transmembrane region" description="Helical" evidence="1">
    <location>
        <begin position="345"/>
        <end position="364"/>
    </location>
</feature>
<keyword evidence="3" id="KW-1185">Reference proteome</keyword>
<reference evidence="2 3" key="1">
    <citation type="journal article" date="2017" name="Nat. Ecol. Evol.">
        <title>Scallop genome provides insights into evolution of bilaterian karyotype and development.</title>
        <authorList>
            <person name="Wang S."/>
            <person name="Zhang J."/>
            <person name="Jiao W."/>
            <person name="Li J."/>
            <person name="Xun X."/>
            <person name="Sun Y."/>
            <person name="Guo X."/>
            <person name="Huan P."/>
            <person name="Dong B."/>
            <person name="Zhang L."/>
            <person name="Hu X."/>
            <person name="Sun X."/>
            <person name="Wang J."/>
            <person name="Zhao C."/>
            <person name="Wang Y."/>
            <person name="Wang D."/>
            <person name="Huang X."/>
            <person name="Wang R."/>
            <person name="Lv J."/>
            <person name="Li Y."/>
            <person name="Zhang Z."/>
            <person name="Liu B."/>
            <person name="Lu W."/>
            <person name="Hui Y."/>
            <person name="Liang J."/>
            <person name="Zhou Z."/>
            <person name="Hou R."/>
            <person name="Li X."/>
            <person name="Liu Y."/>
            <person name="Li H."/>
            <person name="Ning X."/>
            <person name="Lin Y."/>
            <person name="Zhao L."/>
            <person name="Xing Q."/>
            <person name="Dou J."/>
            <person name="Li Y."/>
            <person name="Mao J."/>
            <person name="Guo H."/>
            <person name="Dou H."/>
            <person name="Li T."/>
            <person name="Mu C."/>
            <person name="Jiang W."/>
            <person name="Fu Q."/>
            <person name="Fu X."/>
            <person name="Miao Y."/>
            <person name="Liu J."/>
            <person name="Yu Q."/>
            <person name="Li R."/>
            <person name="Liao H."/>
            <person name="Li X."/>
            <person name="Kong Y."/>
            <person name="Jiang Z."/>
            <person name="Chourrout D."/>
            <person name="Li R."/>
            <person name="Bao Z."/>
        </authorList>
    </citation>
    <scope>NUCLEOTIDE SEQUENCE [LARGE SCALE GENOMIC DNA]</scope>
    <source>
        <strain evidence="2 3">PY_sf001</strain>
    </source>
</reference>
<gene>
    <name evidence="2" type="ORF">KP79_PYT05699</name>
</gene>
<feature type="transmembrane region" description="Helical" evidence="1">
    <location>
        <begin position="151"/>
        <end position="172"/>
    </location>
</feature>
<protein>
    <submittedName>
        <fullName evidence="2">Solute carrier family 43 member 3</fullName>
    </submittedName>
</protein>
<dbReference type="OrthoDB" id="330047at2759"/>
<dbReference type="PANTHER" id="PTHR20765">
    <property type="entry name" value="SOLUTE CARRIER FAMILY 43 MEMBER 3-RELATED"/>
    <property type="match status" value="1"/>
</dbReference>
<feature type="transmembrane region" description="Helical" evidence="1">
    <location>
        <begin position="184"/>
        <end position="203"/>
    </location>
</feature>
<dbReference type="InterPro" id="IPR036259">
    <property type="entry name" value="MFS_trans_sf"/>
</dbReference>
<dbReference type="Gene3D" id="1.20.1250.20">
    <property type="entry name" value="MFS general substrate transporter like domains"/>
    <property type="match status" value="1"/>
</dbReference>
<keyword evidence="1" id="KW-0812">Transmembrane</keyword>
<feature type="transmembrane region" description="Helical" evidence="1">
    <location>
        <begin position="9"/>
        <end position="30"/>
    </location>
</feature>
<keyword evidence="1" id="KW-0472">Membrane</keyword>
<keyword evidence="1" id="KW-1133">Transmembrane helix</keyword>
<dbReference type="AlphaFoldDB" id="A0A210QM19"/>
<accession>A0A210QM19</accession>
<dbReference type="SUPFAM" id="SSF103473">
    <property type="entry name" value="MFS general substrate transporter"/>
    <property type="match status" value="1"/>
</dbReference>
<feature type="transmembrane region" description="Helical" evidence="1">
    <location>
        <begin position="215"/>
        <end position="235"/>
    </location>
</feature>
<dbReference type="PANTHER" id="PTHR20765:SF1">
    <property type="entry name" value="EQUILIBRATIVE NUCLEOBASE TRANSPORTER 1"/>
    <property type="match status" value="1"/>
</dbReference>
<feature type="transmembrane region" description="Helical" evidence="1">
    <location>
        <begin position="97"/>
        <end position="119"/>
    </location>
</feature>
<feature type="transmembrane region" description="Helical" evidence="1">
    <location>
        <begin position="411"/>
        <end position="437"/>
    </location>
</feature>
<name>A0A210QM19_MIZYE</name>
<dbReference type="InterPro" id="IPR027197">
    <property type="entry name" value="SLC43A3"/>
</dbReference>
<proteinExistence type="predicted"/>
<feature type="transmembrane region" description="Helical" evidence="1">
    <location>
        <begin position="126"/>
        <end position="145"/>
    </location>
</feature>
<dbReference type="Proteomes" id="UP000242188">
    <property type="component" value="Unassembled WGS sequence"/>
</dbReference>
<sequence>MKYDGWRKYLVAGWAILETFLFAGLIYGWAPLVWIFKQEGVYANLCSGSTNVTLFYSNLSIDGQSSYNVMTMRSSSAPTTDGDLEHDLTCQPQDDKFALAFTIGSAIFCASSAAYGFIIYKTGTRFARTISMTIFVGGTTMLAFVDKEKPWLVFPGLAIMGVGGLPVLITNAQISNLFVKGSSTFIGLLCGAYDASSSVLLIIKLAYEEGMQSQYSFGILAGLQVIVAVSTFVFLPKDRIHKLETSNQAGGEETVESFITEKTDIQDPDSPVYLKTTEPLKENSETSRRRHPSLKNCIISDTYILHVLWVCILQLRFYYFLGSMNSYLHRITDNNKLLVSQFTNTMMYTMVCGAISSSFAGVVYDWQRKIFRERHSHLQRQILPSILPISVGSGLGMLLSVMVLVPSLDILYGDFIVMTLLRSFLYSSATTFLATVFPSEYFEVLYGIMIITAGVFGCLQFALFTWSQSYQAAPVHSDVFCICLTAVSFIHPIYHWFKCRRDTDYNLDKN</sequence>
<feature type="transmembrane region" description="Helical" evidence="1">
    <location>
        <begin position="385"/>
        <end position="405"/>
    </location>
</feature>
<dbReference type="GO" id="GO:0022857">
    <property type="term" value="F:transmembrane transporter activity"/>
    <property type="evidence" value="ECO:0007669"/>
    <property type="project" value="InterPro"/>
</dbReference>
<dbReference type="EMBL" id="NEDP02002941">
    <property type="protein sequence ID" value="OWF49784.1"/>
    <property type="molecule type" value="Genomic_DNA"/>
</dbReference>
<evidence type="ECO:0000313" key="3">
    <source>
        <dbReference type="Proteomes" id="UP000242188"/>
    </source>
</evidence>
<comment type="caution">
    <text evidence="2">The sequence shown here is derived from an EMBL/GenBank/DDBJ whole genome shotgun (WGS) entry which is preliminary data.</text>
</comment>
<organism evidence="2 3">
    <name type="scientific">Mizuhopecten yessoensis</name>
    <name type="common">Japanese scallop</name>
    <name type="synonym">Patinopecten yessoensis</name>
    <dbReference type="NCBI Taxonomy" id="6573"/>
    <lineage>
        <taxon>Eukaryota</taxon>
        <taxon>Metazoa</taxon>
        <taxon>Spiralia</taxon>
        <taxon>Lophotrochozoa</taxon>
        <taxon>Mollusca</taxon>
        <taxon>Bivalvia</taxon>
        <taxon>Autobranchia</taxon>
        <taxon>Pteriomorphia</taxon>
        <taxon>Pectinida</taxon>
        <taxon>Pectinoidea</taxon>
        <taxon>Pectinidae</taxon>
        <taxon>Mizuhopecten</taxon>
    </lineage>
</organism>
<evidence type="ECO:0000313" key="2">
    <source>
        <dbReference type="EMBL" id="OWF49784.1"/>
    </source>
</evidence>
<evidence type="ECO:0000256" key="1">
    <source>
        <dbReference type="SAM" id="Phobius"/>
    </source>
</evidence>